<keyword evidence="3" id="KW-1185">Reference proteome</keyword>
<dbReference type="Proteomes" id="UP000245992">
    <property type="component" value="Unassembled WGS sequence"/>
</dbReference>
<organism evidence="2 3">
    <name type="scientific">Streptomyces scopuliridis RB72</name>
    <dbReference type="NCBI Taxonomy" id="1440053"/>
    <lineage>
        <taxon>Bacteria</taxon>
        <taxon>Bacillati</taxon>
        <taxon>Actinomycetota</taxon>
        <taxon>Actinomycetes</taxon>
        <taxon>Kitasatosporales</taxon>
        <taxon>Streptomycetaceae</taxon>
        <taxon>Streptomyces</taxon>
    </lineage>
</organism>
<comment type="caution">
    <text evidence="2">The sequence shown here is derived from an EMBL/GenBank/DDBJ whole genome shotgun (WGS) entry which is preliminary data.</text>
</comment>
<evidence type="ECO:0000256" key="1">
    <source>
        <dbReference type="SAM" id="Phobius"/>
    </source>
</evidence>
<dbReference type="EMBL" id="AZSP01000237">
    <property type="protein sequence ID" value="PVE09947.1"/>
    <property type="molecule type" value="Genomic_DNA"/>
</dbReference>
<keyword evidence="1" id="KW-1133">Transmembrane helix</keyword>
<dbReference type="STRING" id="1440053.GCA_000718095_03047"/>
<name>A0A2T7T463_9ACTN</name>
<sequence>MRHIMERTDNQFLPVLLLGAQAAVWPGYALSRGAAPTAADLLAATLVGGLVAVALTVRRTRPVPVLILIAAACAVGTSSTPRTAS</sequence>
<feature type="transmembrane region" description="Helical" evidence="1">
    <location>
        <begin position="38"/>
        <end position="56"/>
    </location>
</feature>
<proteinExistence type="predicted"/>
<accession>A0A2T7T463</accession>
<reference evidence="2 3" key="1">
    <citation type="submission" date="2013-12" db="EMBL/GenBank/DDBJ databases">
        <title>Annotated genome of Streptomyces scopuliridis.</title>
        <authorList>
            <person name="Olson J.B."/>
        </authorList>
    </citation>
    <scope>NUCLEOTIDE SEQUENCE [LARGE SCALE GENOMIC DNA]</scope>
    <source>
        <strain evidence="2 3">RB72</strain>
    </source>
</reference>
<evidence type="ECO:0000313" key="2">
    <source>
        <dbReference type="EMBL" id="PVE09947.1"/>
    </source>
</evidence>
<protein>
    <recommendedName>
        <fullName evidence="4">Histidine kinase</fullName>
    </recommendedName>
</protein>
<feature type="transmembrane region" description="Helical" evidence="1">
    <location>
        <begin position="63"/>
        <end position="80"/>
    </location>
</feature>
<dbReference type="AlphaFoldDB" id="A0A2T7T463"/>
<keyword evidence="1" id="KW-0812">Transmembrane</keyword>
<keyword evidence="1" id="KW-0472">Membrane</keyword>
<gene>
    <name evidence="2" type="ORF">Y717_22515</name>
</gene>
<evidence type="ECO:0000313" key="3">
    <source>
        <dbReference type="Proteomes" id="UP000245992"/>
    </source>
</evidence>
<evidence type="ECO:0008006" key="4">
    <source>
        <dbReference type="Google" id="ProtNLM"/>
    </source>
</evidence>